<comment type="similarity">
    <text evidence="1">Belongs to the membrane fusion protein (MFP) (TC 8.A.1) family.</text>
</comment>
<organism evidence="3 4">
    <name type="scientific">Methylobacterium trifolii</name>
    <dbReference type="NCBI Taxonomy" id="1003092"/>
    <lineage>
        <taxon>Bacteria</taxon>
        <taxon>Pseudomonadati</taxon>
        <taxon>Pseudomonadota</taxon>
        <taxon>Alphaproteobacteria</taxon>
        <taxon>Hyphomicrobiales</taxon>
        <taxon>Methylobacteriaceae</taxon>
        <taxon>Methylobacterium</taxon>
    </lineage>
</organism>
<dbReference type="Gene3D" id="1.10.287.470">
    <property type="entry name" value="Helix hairpin bin"/>
    <property type="match status" value="1"/>
</dbReference>
<gene>
    <name evidence="3" type="primary">mdtE_1</name>
    <name evidence="3" type="ORF">MPOCJGCO_0333</name>
</gene>
<dbReference type="SUPFAM" id="SSF111369">
    <property type="entry name" value="HlyD-like secretion proteins"/>
    <property type="match status" value="1"/>
</dbReference>
<comment type="caution">
    <text evidence="3">The sequence shown here is derived from an EMBL/GenBank/DDBJ whole genome shotgun (WGS) entry which is preliminary data.</text>
</comment>
<evidence type="ECO:0000259" key="2">
    <source>
        <dbReference type="Pfam" id="PF25954"/>
    </source>
</evidence>
<reference evidence="3" key="1">
    <citation type="journal article" date="2021" name="Front. Microbiol.">
        <title>Comprehensive Comparative Genomics and Phenotyping of Methylobacterium Species.</title>
        <authorList>
            <person name="Alessa O."/>
            <person name="Ogura Y."/>
            <person name="Fujitani Y."/>
            <person name="Takami H."/>
            <person name="Hayashi T."/>
            <person name="Sahin N."/>
            <person name="Tani A."/>
        </authorList>
    </citation>
    <scope>NUCLEOTIDE SEQUENCE</scope>
    <source>
        <strain evidence="3">DSM 23632</strain>
    </source>
</reference>
<dbReference type="Proteomes" id="UP001055057">
    <property type="component" value="Unassembled WGS sequence"/>
</dbReference>
<dbReference type="Gene3D" id="2.40.30.170">
    <property type="match status" value="1"/>
</dbReference>
<dbReference type="EMBL" id="BPRB01000021">
    <property type="protein sequence ID" value="GJE58254.1"/>
    <property type="molecule type" value="Genomic_DNA"/>
</dbReference>
<evidence type="ECO:0000256" key="1">
    <source>
        <dbReference type="ARBA" id="ARBA00009477"/>
    </source>
</evidence>
<reference evidence="3" key="2">
    <citation type="submission" date="2021-08" db="EMBL/GenBank/DDBJ databases">
        <authorList>
            <person name="Tani A."/>
            <person name="Ola A."/>
            <person name="Ogura Y."/>
            <person name="Katsura K."/>
            <person name="Hayashi T."/>
        </authorList>
    </citation>
    <scope>NUCLEOTIDE SEQUENCE</scope>
    <source>
        <strain evidence="3">DSM 23632</strain>
    </source>
</reference>
<accession>A0ABQ4TTM1</accession>
<dbReference type="InterPro" id="IPR058792">
    <property type="entry name" value="Beta-barrel_RND_2"/>
</dbReference>
<dbReference type="PANTHER" id="PTHR30469">
    <property type="entry name" value="MULTIDRUG RESISTANCE PROTEIN MDTA"/>
    <property type="match status" value="1"/>
</dbReference>
<keyword evidence="4" id="KW-1185">Reference proteome</keyword>
<evidence type="ECO:0000313" key="3">
    <source>
        <dbReference type="EMBL" id="GJE58254.1"/>
    </source>
</evidence>
<dbReference type="Pfam" id="PF25954">
    <property type="entry name" value="Beta-barrel_RND_2"/>
    <property type="match status" value="1"/>
</dbReference>
<dbReference type="Gene3D" id="2.40.50.100">
    <property type="match status" value="1"/>
</dbReference>
<proteinExistence type="inferred from homology"/>
<protein>
    <submittedName>
        <fullName evidence="3">Multidrug resistance protein MdtE</fullName>
    </submittedName>
</protein>
<name>A0ABQ4TTM1_9HYPH</name>
<feature type="domain" description="CusB-like beta-barrel" evidence="2">
    <location>
        <begin position="274"/>
        <end position="341"/>
    </location>
</feature>
<evidence type="ECO:0000313" key="4">
    <source>
        <dbReference type="Proteomes" id="UP001055057"/>
    </source>
</evidence>
<dbReference type="PRINTS" id="PR01490">
    <property type="entry name" value="RTXTOXIND"/>
</dbReference>
<sequence length="432" mass="45101">MKSPTCAATGAARRSRAASEVLSVPSRCPHSLGLPRLRRLALAGLLSALALPAAAVEPAAVPDAAAIAPAVTVVGAERREIVERAIVTGTLVPRDEILVSPEIEGYRITELLVEEGDRVAKGQVLARLSLEMIATQEASNVAAVARAEAAIVQARSQIVQAEAAQTEARLSLERAQSLIKTGNATAAVLEQRISAAQGADGKLAASRGGLQSAEADLATAKAAGTEIALRRARTDIRAPESGIVNRRTARVGATATAVGEPLFRLIARGEIELEGEVPETWLPRLKLGDAASLDLEDGRRLAGKVRRVYPEVDRATRLGKVRVTLHDDPALRIGAFARGTVEVARRAGVAVPVSSLLFTADGRAGVLVVKDGRVEARVVKPGLSAEGFSEVRSGLSEGESVVARAGSFLRDGDRVRPVAPEGLKPLADAAVR</sequence>
<dbReference type="InterPro" id="IPR006143">
    <property type="entry name" value="RND_pump_MFP"/>
</dbReference>
<dbReference type="Gene3D" id="2.40.420.20">
    <property type="match status" value="1"/>
</dbReference>
<dbReference type="PANTHER" id="PTHR30469:SF15">
    <property type="entry name" value="HLYD FAMILY OF SECRETION PROTEINS"/>
    <property type="match status" value="1"/>
</dbReference>
<dbReference type="NCBIfam" id="TIGR01730">
    <property type="entry name" value="RND_mfp"/>
    <property type="match status" value="1"/>
</dbReference>